<gene>
    <name evidence="4" type="ORF">PV06_11098</name>
</gene>
<dbReference type="RefSeq" id="XP_016256896.1">
    <property type="nucleotide sequence ID" value="XM_016412715.1"/>
</dbReference>
<comment type="function">
    <text evidence="2">Plays an essential role in initiation of the G0 program by preventing the degradation of specific nutrient-regulated mRNAs via the 5'-3' mRNA decay pathway.</text>
</comment>
<dbReference type="Pfam" id="PF04667">
    <property type="entry name" value="Endosulfine"/>
    <property type="match status" value="1"/>
</dbReference>
<accession>A0A0D2D339</accession>
<comment type="similarity">
    <text evidence="1 2">Belongs to the endosulfine family.</text>
</comment>
<feature type="compositionally biased region" description="Polar residues" evidence="3">
    <location>
        <begin position="88"/>
        <end position="107"/>
    </location>
</feature>
<evidence type="ECO:0000313" key="5">
    <source>
        <dbReference type="Proteomes" id="UP000053342"/>
    </source>
</evidence>
<dbReference type="AlphaFoldDB" id="A0A0D2D339"/>
<dbReference type="EMBL" id="KN847350">
    <property type="protein sequence ID" value="KIW36680.1"/>
    <property type="molecule type" value="Genomic_DNA"/>
</dbReference>
<evidence type="ECO:0000256" key="2">
    <source>
        <dbReference type="RuleBase" id="RU363120"/>
    </source>
</evidence>
<evidence type="ECO:0000313" key="4">
    <source>
        <dbReference type="EMBL" id="KIW36680.1"/>
    </source>
</evidence>
<organism evidence="4 5">
    <name type="scientific">Exophiala oligosperma</name>
    <dbReference type="NCBI Taxonomy" id="215243"/>
    <lineage>
        <taxon>Eukaryota</taxon>
        <taxon>Fungi</taxon>
        <taxon>Dikarya</taxon>
        <taxon>Ascomycota</taxon>
        <taxon>Pezizomycotina</taxon>
        <taxon>Eurotiomycetes</taxon>
        <taxon>Chaetothyriomycetidae</taxon>
        <taxon>Chaetothyriales</taxon>
        <taxon>Herpotrichiellaceae</taxon>
        <taxon>Exophiala</taxon>
    </lineage>
</organism>
<proteinExistence type="inferred from homology"/>
<protein>
    <recommendedName>
        <fullName evidence="2">mRNA stability protein</fullName>
    </recommendedName>
</protein>
<dbReference type="GeneID" id="27363172"/>
<dbReference type="Proteomes" id="UP000053342">
    <property type="component" value="Unassembled WGS sequence"/>
</dbReference>
<keyword evidence="5" id="KW-1185">Reference proteome</keyword>
<feature type="compositionally biased region" description="Basic and acidic residues" evidence="3">
    <location>
        <begin position="108"/>
        <end position="117"/>
    </location>
</feature>
<dbReference type="VEuPathDB" id="FungiDB:PV06_11098"/>
<evidence type="ECO:0000256" key="3">
    <source>
        <dbReference type="SAM" id="MobiDB-lite"/>
    </source>
</evidence>
<dbReference type="HOGENOM" id="CLU_101493_3_0_1"/>
<dbReference type="InterPro" id="IPR006760">
    <property type="entry name" value="Endosulphine"/>
</dbReference>
<sequence>MSRKTQQEDASEPLTEHERQVYARFGTLPKQDILLRSQVKERRFFDSGDFAMSKASNDSVAGRPRTGKQHPIPGDISNLSSPVPGDSNVESDANASHHQKLSKSSESGQRRDSEKMQSSELAGSAK</sequence>
<dbReference type="STRING" id="215243.A0A0D2D339"/>
<feature type="region of interest" description="Disordered" evidence="3">
    <location>
        <begin position="45"/>
        <end position="126"/>
    </location>
</feature>
<feature type="region of interest" description="Disordered" evidence="3">
    <location>
        <begin position="1"/>
        <end position="29"/>
    </location>
</feature>
<reference evidence="4 5" key="1">
    <citation type="submission" date="2015-01" db="EMBL/GenBank/DDBJ databases">
        <title>The Genome Sequence of Exophiala oligosperma CBS72588.</title>
        <authorList>
            <consortium name="The Broad Institute Genomics Platform"/>
            <person name="Cuomo C."/>
            <person name="de Hoog S."/>
            <person name="Gorbushina A."/>
            <person name="Stielow B."/>
            <person name="Teixiera M."/>
            <person name="Abouelleil A."/>
            <person name="Chapman S.B."/>
            <person name="Priest M."/>
            <person name="Young S.K."/>
            <person name="Wortman J."/>
            <person name="Nusbaum C."/>
            <person name="Birren B."/>
        </authorList>
    </citation>
    <scope>NUCLEOTIDE SEQUENCE [LARGE SCALE GENOMIC DNA]</scope>
    <source>
        <strain evidence="4 5">CBS 72588</strain>
    </source>
</reference>
<evidence type="ECO:0000256" key="1">
    <source>
        <dbReference type="ARBA" id="ARBA00010520"/>
    </source>
</evidence>
<name>A0A0D2D339_9EURO</name>
<dbReference type="OrthoDB" id="4160882at2759"/>